<keyword evidence="1" id="KW-1133">Transmembrane helix</keyword>
<evidence type="ECO:0000313" key="4">
    <source>
        <dbReference type="Proteomes" id="UP001259659"/>
    </source>
</evidence>
<evidence type="ECO:0000313" key="3">
    <source>
        <dbReference type="EMBL" id="MDS0260318.1"/>
    </source>
</evidence>
<accession>A0ABU2FDI5</accession>
<keyword evidence="1" id="KW-0812">Transmembrane</keyword>
<dbReference type="RefSeq" id="WP_310919986.1">
    <property type="nucleotide sequence ID" value="NZ_JAMQON010000003.1"/>
</dbReference>
<protein>
    <recommendedName>
        <fullName evidence="2">DUF8108 domain-containing protein</fullName>
    </recommendedName>
</protein>
<name>A0ABU2FDI5_9EURY</name>
<feature type="domain" description="DUF8108" evidence="2">
    <location>
        <begin position="78"/>
        <end position="147"/>
    </location>
</feature>
<comment type="caution">
    <text evidence="3">The sequence shown here is derived from an EMBL/GenBank/DDBJ whole genome shotgun (WGS) entry which is preliminary data.</text>
</comment>
<keyword evidence="4" id="KW-1185">Reference proteome</keyword>
<dbReference type="Proteomes" id="UP001259659">
    <property type="component" value="Unassembled WGS sequence"/>
</dbReference>
<dbReference type="InterPro" id="IPR058421">
    <property type="entry name" value="DUF8108_C"/>
</dbReference>
<evidence type="ECO:0000256" key="1">
    <source>
        <dbReference type="SAM" id="Phobius"/>
    </source>
</evidence>
<gene>
    <name evidence="3" type="ORF">NDI56_13015</name>
</gene>
<proteinExistence type="predicted"/>
<reference evidence="3 4" key="1">
    <citation type="submission" date="2022-06" db="EMBL/GenBank/DDBJ databases">
        <title>Haloarcula sp. a new haloarchaeum isolate from saline soil.</title>
        <authorList>
            <person name="Strakova D."/>
            <person name="Galisteo C."/>
            <person name="Sanchez-Porro C."/>
            <person name="Ventosa A."/>
        </authorList>
    </citation>
    <scope>NUCLEOTIDE SEQUENCE [LARGE SCALE GENOMIC DNA]</scope>
    <source>
        <strain evidence="3 4">S1CR25-12</strain>
    </source>
</reference>
<dbReference type="EMBL" id="JAMQON010000003">
    <property type="protein sequence ID" value="MDS0260318.1"/>
    <property type="molecule type" value="Genomic_DNA"/>
</dbReference>
<keyword evidence="1" id="KW-0472">Membrane</keyword>
<feature type="transmembrane region" description="Helical" evidence="1">
    <location>
        <begin position="48"/>
        <end position="68"/>
    </location>
</feature>
<sequence>MSPSDTVELADAVSDVLYALAGWLLVGLGGLGVVVPVLAFLRGAGSNPLVPAVIVLFSLCLVALGVFVNPRLRRRLDRRRSLGTFGRSRVVEHRVLRSEPHRTDRCVDCGTQVSEGELRRYREEFCLAGVPVYTHSEGRNAYCLDCATADVPSEETAADRRERTEPLTES</sequence>
<feature type="transmembrane region" description="Helical" evidence="1">
    <location>
        <begin position="20"/>
        <end position="41"/>
    </location>
</feature>
<organism evidence="3 4">
    <name type="scientific">Haloarcula saliterrae</name>
    <dbReference type="NCBI Taxonomy" id="2950534"/>
    <lineage>
        <taxon>Archaea</taxon>
        <taxon>Methanobacteriati</taxon>
        <taxon>Methanobacteriota</taxon>
        <taxon>Stenosarchaea group</taxon>
        <taxon>Halobacteria</taxon>
        <taxon>Halobacteriales</taxon>
        <taxon>Haloarculaceae</taxon>
        <taxon>Haloarcula</taxon>
    </lineage>
</organism>
<evidence type="ECO:0000259" key="2">
    <source>
        <dbReference type="Pfam" id="PF26413"/>
    </source>
</evidence>
<dbReference type="Pfam" id="PF26413">
    <property type="entry name" value="DUF8108"/>
    <property type="match status" value="1"/>
</dbReference>